<dbReference type="RefSeq" id="WP_274925494.1">
    <property type="nucleotide sequence ID" value="NZ_JAKELO010000002.1"/>
</dbReference>
<dbReference type="PANTHER" id="PTHR41710">
    <property type="entry name" value="GLYCOSYL TRANSFERASE, FAMILY 39"/>
    <property type="match status" value="1"/>
</dbReference>
<feature type="transmembrane region" description="Helical" evidence="2">
    <location>
        <begin position="263"/>
        <end position="296"/>
    </location>
</feature>
<evidence type="ECO:0000313" key="5">
    <source>
        <dbReference type="Proteomes" id="UP001143747"/>
    </source>
</evidence>
<proteinExistence type="predicted"/>
<protein>
    <submittedName>
        <fullName evidence="4">TIGR03663 family protein</fullName>
    </submittedName>
</protein>
<dbReference type="InterPro" id="IPR019962">
    <property type="entry name" value="CHP03663"/>
</dbReference>
<accession>A0A9Q4KU59</accession>
<feature type="transmembrane region" description="Helical" evidence="2">
    <location>
        <begin position="16"/>
        <end position="34"/>
    </location>
</feature>
<keyword evidence="2" id="KW-1133">Transmembrane helix</keyword>
<feature type="transmembrane region" description="Helical" evidence="2">
    <location>
        <begin position="114"/>
        <end position="135"/>
    </location>
</feature>
<feature type="transmembrane region" description="Helical" evidence="2">
    <location>
        <begin position="87"/>
        <end position="108"/>
    </location>
</feature>
<dbReference type="PANTHER" id="PTHR41710:SF2">
    <property type="entry name" value="GLYCOSYL TRANSFERASE FAMILY 39_83 DOMAIN-CONTAINING PROTEIN"/>
    <property type="match status" value="1"/>
</dbReference>
<reference evidence="4" key="1">
    <citation type="submission" date="2022-01" db="EMBL/GenBank/DDBJ databases">
        <title>Draft genome of Methanogenium marinum DSM 15558.</title>
        <authorList>
            <person name="Chen S.-C."/>
            <person name="You Y.-T."/>
        </authorList>
    </citation>
    <scope>NUCLEOTIDE SEQUENCE</scope>
    <source>
        <strain evidence="4">DSM 15558</strain>
    </source>
</reference>
<organism evidence="4 5">
    <name type="scientific">Methanogenium marinum</name>
    <dbReference type="NCBI Taxonomy" id="348610"/>
    <lineage>
        <taxon>Archaea</taxon>
        <taxon>Methanobacteriati</taxon>
        <taxon>Methanobacteriota</taxon>
        <taxon>Stenosarchaea group</taxon>
        <taxon>Methanomicrobia</taxon>
        <taxon>Methanomicrobiales</taxon>
        <taxon>Methanomicrobiaceae</taxon>
        <taxon>Methanogenium</taxon>
    </lineage>
</organism>
<dbReference type="NCBIfam" id="TIGR03663">
    <property type="entry name" value="flippase activity-associated protein Agl23"/>
    <property type="match status" value="1"/>
</dbReference>
<dbReference type="EMBL" id="JAKELO010000002">
    <property type="protein sequence ID" value="MDE4908882.1"/>
    <property type="molecule type" value="Genomic_DNA"/>
</dbReference>
<gene>
    <name evidence="4" type="ORF">L0665_09715</name>
</gene>
<name>A0A9Q4KU59_9EURY</name>
<feature type="domain" description="Glycosyltransferase RgtA/B/C/D-like" evidence="3">
    <location>
        <begin position="67"/>
        <end position="211"/>
    </location>
</feature>
<evidence type="ECO:0000259" key="3">
    <source>
        <dbReference type="Pfam" id="PF13231"/>
    </source>
</evidence>
<evidence type="ECO:0000313" key="4">
    <source>
        <dbReference type="EMBL" id="MDE4908882.1"/>
    </source>
</evidence>
<evidence type="ECO:0000256" key="1">
    <source>
        <dbReference type="SAM" id="MobiDB-lite"/>
    </source>
</evidence>
<feature type="transmembrane region" description="Helical" evidence="2">
    <location>
        <begin position="434"/>
        <end position="454"/>
    </location>
</feature>
<keyword evidence="2" id="KW-0472">Membrane</keyword>
<feature type="transmembrane region" description="Helical" evidence="2">
    <location>
        <begin position="460"/>
        <end position="476"/>
    </location>
</feature>
<feature type="region of interest" description="Disordered" evidence="1">
    <location>
        <begin position="360"/>
        <end position="391"/>
    </location>
</feature>
<feature type="transmembrane region" description="Helical" evidence="2">
    <location>
        <begin position="483"/>
        <end position="501"/>
    </location>
</feature>
<dbReference type="InterPro" id="IPR038731">
    <property type="entry name" value="RgtA/B/C-like"/>
</dbReference>
<feature type="transmembrane region" description="Helical" evidence="2">
    <location>
        <begin position="142"/>
        <end position="159"/>
    </location>
</feature>
<keyword evidence="5" id="KW-1185">Reference proteome</keyword>
<evidence type="ECO:0000256" key="2">
    <source>
        <dbReference type="SAM" id="Phobius"/>
    </source>
</evidence>
<comment type="caution">
    <text evidence="4">The sequence shown here is derived from an EMBL/GenBank/DDBJ whole genome shotgun (WGS) entry which is preliminary data.</text>
</comment>
<feature type="transmembrane region" description="Helical" evidence="2">
    <location>
        <begin position="186"/>
        <end position="204"/>
    </location>
</feature>
<keyword evidence="2" id="KW-0812">Transmembrane</keyword>
<dbReference type="AlphaFoldDB" id="A0A9Q4KU59"/>
<dbReference type="Pfam" id="PF13231">
    <property type="entry name" value="PMT_2"/>
    <property type="match status" value="1"/>
</dbReference>
<sequence>MEAVDSSPTFLGRVRFEHLFIVIFIVALILRFFFLDLKLFHHDEAVHSWFSFKLLMEGTYVYDPVYHGPLLYYTTASMFALFGDSDLIARIVPALLGSMMVLLVWPIYRLGYLGWRGALIAALFLAISPDMVYFSRFLRNDIFIAFFTLLLLVALLYYLEYGQRRYVLVAALAAGLGCCSKENMPIILLIFGVFLLAAVVLKWVHLKKGWWVDFILGIAVIGAVGSLFYSSFGAHPEVLWTGAFQAIEHWTAMSSQQRLGGPPYFYILLLMLYEVPILLLALVGTLQAVVCALFLWKRKRPETEVLAPVAATGEDGAACSEADSVVLGEEGVVSCKTPVLSEVMDIATAECAVMSKPESESESYSGLNSECGFESESGVEPTESPGSQEDVAGEVPSIEAVDHSSRPQSRASALLARAGSFCGDVDRPVFDRHLGFTLFCIWWMCASLGVYAVIGEKVPWLILHQLLPMIFVASFLMSRNKAILALVLSVFLVVMVLHVAFTPADISEPIVQVQNSEELRELFRLIDAGNATAVTSESVWPLPWYYRGDRSEKLTYLSSMADNPEYFADGKYDVIVSHNPDGFSEVPGYLRTDVIRQSYWFSIYENNDRLAAYYLFRDGKLGSVNWNIFVPLETGSGTDISVNGNA</sequence>
<dbReference type="Proteomes" id="UP001143747">
    <property type="component" value="Unassembled WGS sequence"/>
</dbReference>
<feature type="transmembrane region" description="Helical" evidence="2">
    <location>
        <begin position="211"/>
        <end position="232"/>
    </location>
</feature>